<dbReference type="RefSeq" id="WP_133283977.1">
    <property type="nucleotide sequence ID" value="NZ_SMSI01000001.1"/>
</dbReference>
<name>A0A4R5PPY2_9HYPH</name>
<evidence type="ECO:0000256" key="1">
    <source>
        <dbReference type="SAM" id="Phobius"/>
    </source>
</evidence>
<organism evidence="2 3">
    <name type="scientific">Pseudohoeflea suaedae</name>
    <dbReference type="NCBI Taxonomy" id="877384"/>
    <lineage>
        <taxon>Bacteria</taxon>
        <taxon>Pseudomonadati</taxon>
        <taxon>Pseudomonadota</taxon>
        <taxon>Alphaproteobacteria</taxon>
        <taxon>Hyphomicrobiales</taxon>
        <taxon>Rhizobiaceae</taxon>
        <taxon>Pseudohoeflea</taxon>
    </lineage>
</organism>
<comment type="caution">
    <text evidence="2">The sequence shown here is derived from an EMBL/GenBank/DDBJ whole genome shotgun (WGS) entry which is preliminary data.</text>
</comment>
<keyword evidence="1" id="KW-1133">Transmembrane helix</keyword>
<reference evidence="2 3" key="1">
    <citation type="journal article" date="2013" name="Int. J. Syst. Evol. Microbiol.">
        <title>Hoeflea suaedae sp. nov., an endophytic bacterium isolated from the root of the halophyte Suaeda maritima.</title>
        <authorList>
            <person name="Chung E.J."/>
            <person name="Park J.A."/>
            <person name="Pramanik P."/>
            <person name="Bibi F."/>
            <person name="Jeon C.O."/>
            <person name="Chung Y.R."/>
        </authorList>
    </citation>
    <scope>NUCLEOTIDE SEQUENCE [LARGE SCALE GENOMIC DNA]</scope>
    <source>
        <strain evidence="2 3">YC6898</strain>
    </source>
</reference>
<accession>A0A4R5PPY2</accession>
<dbReference type="OrthoDB" id="7889159at2"/>
<evidence type="ECO:0000313" key="2">
    <source>
        <dbReference type="EMBL" id="TDH39146.1"/>
    </source>
</evidence>
<dbReference type="AlphaFoldDB" id="A0A4R5PPY2"/>
<feature type="transmembrane region" description="Helical" evidence="1">
    <location>
        <begin position="39"/>
        <end position="60"/>
    </location>
</feature>
<evidence type="ECO:0000313" key="3">
    <source>
        <dbReference type="Proteomes" id="UP000295131"/>
    </source>
</evidence>
<keyword evidence="1" id="KW-0472">Membrane</keyword>
<keyword evidence="1" id="KW-0812">Transmembrane</keyword>
<dbReference type="EMBL" id="SMSI01000001">
    <property type="protein sequence ID" value="TDH39146.1"/>
    <property type="molecule type" value="Genomic_DNA"/>
</dbReference>
<proteinExistence type="predicted"/>
<evidence type="ECO:0008006" key="4">
    <source>
        <dbReference type="Google" id="ProtNLM"/>
    </source>
</evidence>
<feature type="transmembrane region" description="Helical" evidence="1">
    <location>
        <begin position="12"/>
        <end position="33"/>
    </location>
</feature>
<dbReference type="Proteomes" id="UP000295131">
    <property type="component" value="Unassembled WGS sequence"/>
</dbReference>
<protein>
    <recommendedName>
        <fullName evidence="4">MFS transporter</fullName>
    </recommendedName>
</protein>
<sequence length="72" mass="7752">MKTRTYMAGTLSLMINAVLFGLGTIAVLSIPALSAHATILIPAVILTSLVVTPFIAWNLAPELRLRKSMRDS</sequence>
<keyword evidence="3" id="KW-1185">Reference proteome</keyword>
<gene>
    <name evidence="2" type="ORF">E2A64_08740</name>
</gene>